<proteinExistence type="predicted"/>
<keyword evidence="4" id="KW-1185">Reference proteome</keyword>
<evidence type="ECO:0000256" key="1">
    <source>
        <dbReference type="SAM" id="MobiDB-lite"/>
    </source>
</evidence>
<feature type="compositionally biased region" description="Polar residues" evidence="1">
    <location>
        <begin position="260"/>
        <end position="271"/>
    </location>
</feature>
<feature type="compositionally biased region" description="Gly residues" evidence="1">
    <location>
        <begin position="369"/>
        <end position="384"/>
    </location>
</feature>
<feature type="domain" description="Schizont-infected cell agglutination extracellular alpha" evidence="2">
    <location>
        <begin position="23"/>
        <end position="182"/>
    </location>
</feature>
<name>A0A0D9QDE5_PLAFR</name>
<dbReference type="Pfam" id="PF12887">
    <property type="entry name" value="SICA_alpha"/>
    <property type="match status" value="1"/>
</dbReference>
<dbReference type="EMBL" id="KQ001763">
    <property type="protein sequence ID" value="KJP84999.1"/>
    <property type="molecule type" value="Genomic_DNA"/>
</dbReference>
<dbReference type="RefSeq" id="XP_012338394.1">
    <property type="nucleotide sequence ID" value="XM_012482971.1"/>
</dbReference>
<feature type="region of interest" description="Disordered" evidence="1">
    <location>
        <begin position="255"/>
        <end position="433"/>
    </location>
</feature>
<protein>
    <recommendedName>
        <fullName evidence="2">Schizont-infected cell agglutination extracellular alpha domain-containing protein</fullName>
    </recommendedName>
</protein>
<dbReference type="OrthoDB" id="389533at2759"/>
<evidence type="ECO:0000259" key="2">
    <source>
        <dbReference type="Pfam" id="PF12887"/>
    </source>
</evidence>
<dbReference type="AlphaFoldDB" id="A0A0D9QDE5"/>
<reference evidence="3 4" key="1">
    <citation type="submission" date="2014-03" db="EMBL/GenBank/DDBJ databases">
        <title>The Genome Sequence of Plasmodium fragile nilgiri.</title>
        <authorList>
            <consortium name="The Broad Institute Genomics Platform"/>
            <consortium name="The Broad Institute Genome Sequencing Center for Infectious Disease"/>
            <person name="Neafsey D."/>
            <person name="Duraisingh M."/>
            <person name="Young S.K."/>
            <person name="Zeng Q."/>
            <person name="Gargeya S."/>
            <person name="Abouelleil A."/>
            <person name="Alvarado L."/>
            <person name="Chapman S.B."/>
            <person name="Gainer-Dewar J."/>
            <person name="Goldberg J."/>
            <person name="Griggs A."/>
            <person name="Gujja S."/>
            <person name="Hansen M."/>
            <person name="Howarth C."/>
            <person name="Imamovic A."/>
            <person name="Larimer J."/>
            <person name="Pearson M."/>
            <person name="Poon T.W."/>
            <person name="Priest M."/>
            <person name="Roberts A."/>
            <person name="Saif S."/>
            <person name="Shea T."/>
            <person name="Sykes S."/>
            <person name="Wortman J."/>
            <person name="Nusbaum C."/>
            <person name="Birren B."/>
        </authorList>
    </citation>
    <scope>NUCLEOTIDE SEQUENCE [LARGE SCALE GENOMIC DNA]</scope>
    <source>
        <strain evidence="4">nilgiri</strain>
    </source>
</reference>
<feature type="region of interest" description="Disordered" evidence="1">
    <location>
        <begin position="201"/>
        <end position="223"/>
    </location>
</feature>
<dbReference type="GeneID" id="24270683"/>
<feature type="compositionally biased region" description="Polar residues" evidence="1">
    <location>
        <begin position="305"/>
        <end position="330"/>
    </location>
</feature>
<gene>
    <name evidence="3" type="ORF">AK88_05369</name>
</gene>
<accession>A0A0D9QDE5</accession>
<dbReference type="VEuPathDB" id="PlasmoDB:AK88_05369"/>
<feature type="compositionally biased region" description="Basic and acidic residues" evidence="1">
    <location>
        <begin position="273"/>
        <end position="290"/>
    </location>
</feature>
<evidence type="ECO:0000313" key="4">
    <source>
        <dbReference type="Proteomes" id="UP000054561"/>
    </source>
</evidence>
<feature type="region of interest" description="Disordered" evidence="1">
    <location>
        <begin position="445"/>
        <end position="466"/>
    </location>
</feature>
<dbReference type="Proteomes" id="UP000054561">
    <property type="component" value="Unassembled WGS sequence"/>
</dbReference>
<feature type="compositionally biased region" description="Low complexity" evidence="1">
    <location>
        <begin position="410"/>
        <end position="421"/>
    </location>
</feature>
<sequence>MSGKEFTDLLVAYIRSRRIQGDQGDGQDFSEKIWTDMKSMFSELGAYLNEKRYDITIQTICTNKELRPAYLGDNLSRLLCMEVGKIFYYMEGLNKKGTAQSTTNEGDRELWNYVRCMIGTVALIKLYGKQCKIKEITEHVSTFMRPLEEALRVGTNRDNCDWVNFEQLKIGTRFLGQVMDEWVTEWRTRQHRITAGNQAPVCTRNRGKEGTDDAGQQAKEGNSIDILDTNNLATATEWMDKREYMKKSDVKELIKKEGGSKNSTEGKNILNTEIDKWQEERKNGPDKATARADMPAEAGGGPNGVQATLPPTTSTSQAPGMSATGNTGTASGAIDPATEATEPAEKLPPGEPPGSGAAKPVAPKPAAPGGSGAVGHGPGQGPGPGQQPPVSPPSSVGTVTDKTKEEPAGKKSTCTKTVTVSQVAAAGRGQSAETIQEDLRGHGSTMISISVPDSSSECSDKGNSVSHELTSELANCVAICLLEY</sequence>
<organism evidence="3 4">
    <name type="scientific">Plasmodium fragile</name>
    <dbReference type="NCBI Taxonomy" id="5857"/>
    <lineage>
        <taxon>Eukaryota</taxon>
        <taxon>Sar</taxon>
        <taxon>Alveolata</taxon>
        <taxon>Apicomplexa</taxon>
        <taxon>Aconoidasida</taxon>
        <taxon>Haemosporida</taxon>
        <taxon>Plasmodiidae</taxon>
        <taxon>Plasmodium</taxon>
        <taxon>Plasmodium (Plasmodium)</taxon>
    </lineage>
</organism>
<dbReference type="InterPro" id="IPR024290">
    <property type="entry name" value="SICA_extracell_a"/>
</dbReference>
<evidence type="ECO:0000313" key="3">
    <source>
        <dbReference type="EMBL" id="KJP84999.1"/>
    </source>
</evidence>